<dbReference type="GO" id="GO:0045913">
    <property type="term" value="P:positive regulation of carbohydrate metabolic process"/>
    <property type="evidence" value="ECO:0007669"/>
    <property type="project" value="UniProtKB-UniRule"/>
</dbReference>
<dbReference type="SUPFAM" id="SSF48452">
    <property type="entry name" value="TPR-like"/>
    <property type="match status" value="1"/>
</dbReference>
<evidence type="ECO:0000256" key="4">
    <source>
        <dbReference type="ARBA" id="ARBA00023125"/>
    </source>
</evidence>
<comment type="subunit">
    <text evidence="8">Monomer in solution. Oligomerizes to an active state in the presence of the positive effectors ATP and maltotriose.</text>
</comment>
<dbReference type="NCBIfam" id="NF003420">
    <property type="entry name" value="PRK04841.1"/>
    <property type="match status" value="1"/>
</dbReference>
<dbReference type="InterPro" id="IPR027417">
    <property type="entry name" value="P-loop_NTPase"/>
</dbReference>
<dbReference type="PATRIC" id="fig|1306954.6.peg.1442"/>
<dbReference type="InterPro" id="IPR059106">
    <property type="entry name" value="WHD_MalT"/>
</dbReference>
<name>A0A137SGQ8_9GAMM</name>
<dbReference type="HAMAP" id="MF_01247">
    <property type="entry name" value="HTH_type_MalT"/>
    <property type="match status" value="1"/>
</dbReference>
<evidence type="ECO:0000313" key="10">
    <source>
        <dbReference type="EMBL" id="KXO11619.1"/>
    </source>
</evidence>
<evidence type="ECO:0000256" key="1">
    <source>
        <dbReference type="ARBA" id="ARBA00022741"/>
    </source>
</evidence>
<dbReference type="PRINTS" id="PR00038">
    <property type="entry name" value="HTHLUXR"/>
</dbReference>
<dbReference type="Pfam" id="PF25873">
    <property type="entry name" value="WHD_MalT"/>
    <property type="match status" value="1"/>
</dbReference>
<dbReference type="Pfam" id="PF00196">
    <property type="entry name" value="GerE"/>
    <property type="match status" value="1"/>
</dbReference>
<accession>A0A137SGQ8</accession>
<keyword evidence="5 8" id="KW-0010">Activator</keyword>
<dbReference type="CDD" id="cd06170">
    <property type="entry name" value="LuxR_C_like"/>
    <property type="match status" value="1"/>
</dbReference>
<evidence type="ECO:0000256" key="7">
    <source>
        <dbReference type="ARBA" id="ARBA00023277"/>
    </source>
</evidence>
<dbReference type="Gene3D" id="1.10.10.10">
    <property type="entry name" value="Winged helix-like DNA-binding domain superfamily/Winged helix DNA-binding domain"/>
    <property type="match status" value="1"/>
</dbReference>
<comment type="function">
    <text evidence="8">Positively regulates the transcription of the maltose regulon whose gene products are responsible for uptake and catabolism of malto-oligosaccharides. Specifically binds to the promoter region of its target genes, recognizing a short DNA motif called the MalT box.</text>
</comment>
<dbReference type="PANTHER" id="PTHR44688">
    <property type="entry name" value="DNA-BINDING TRANSCRIPTIONAL ACTIVATOR DEVR_DOSR"/>
    <property type="match status" value="1"/>
</dbReference>
<evidence type="ECO:0000313" key="11">
    <source>
        <dbReference type="Proteomes" id="UP000070282"/>
    </source>
</evidence>
<dbReference type="GO" id="GO:0005524">
    <property type="term" value="F:ATP binding"/>
    <property type="evidence" value="ECO:0007669"/>
    <property type="project" value="UniProtKB-UniRule"/>
</dbReference>
<keyword evidence="7 8" id="KW-0119">Carbohydrate metabolism</keyword>
<dbReference type="PROSITE" id="PS50043">
    <property type="entry name" value="HTH_LUXR_2"/>
    <property type="match status" value="1"/>
</dbReference>
<dbReference type="InterPro" id="IPR023768">
    <property type="entry name" value="Tscrpt_reg_HTH_MalT"/>
</dbReference>
<evidence type="ECO:0000256" key="5">
    <source>
        <dbReference type="ARBA" id="ARBA00023159"/>
    </source>
</evidence>
<organism evidence="10 11">
    <name type="scientific">Marinobacter excellens LAMA 842</name>
    <dbReference type="NCBI Taxonomy" id="1306954"/>
    <lineage>
        <taxon>Bacteria</taxon>
        <taxon>Pseudomonadati</taxon>
        <taxon>Pseudomonadota</taxon>
        <taxon>Gammaproteobacteria</taxon>
        <taxon>Pseudomonadales</taxon>
        <taxon>Marinobacteraceae</taxon>
        <taxon>Marinobacter</taxon>
    </lineage>
</organism>
<gene>
    <name evidence="8" type="primary">malT</name>
    <name evidence="10" type="ORF">J122_488</name>
</gene>
<dbReference type="GO" id="GO:0045893">
    <property type="term" value="P:positive regulation of DNA-templated transcription"/>
    <property type="evidence" value="ECO:0007669"/>
    <property type="project" value="UniProtKB-UniRule"/>
</dbReference>
<dbReference type="Pfam" id="PF17874">
    <property type="entry name" value="TPR_MalT"/>
    <property type="match status" value="1"/>
</dbReference>
<keyword evidence="1 8" id="KW-0547">Nucleotide-binding</keyword>
<dbReference type="SMART" id="SM00421">
    <property type="entry name" value="HTH_LUXR"/>
    <property type="match status" value="1"/>
</dbReference>
<dbReference type="SUPFAM" id="SSF52540">
    <property type="entry name" value="P-loop containing nucleoside triphosphate hydrolases"/>
    <property type="match status" value="1"/>
</dbReference>
<comment type="caution">
    <text evidence="10">The sequence shown here is derived from an EMBL/GenBank/DDBJ whole genome shotgun (WGS) entry which is preliminary data.</text>
</comment>
<keyword evidence="4 8" id="KW-0238">DNA-binding</keyword>
<proteinExistence type="inferred from homology"/>
<dbReference type="InterPro" id="IPR011990">
    <property type="entry name" value="TPR-like_helical_dom_sf"/>
</dbReference>
<reference evidence="11" key="1">
    <citation type="submission" date="2015-12" db="EMBL/GenBank/DDBJ databases">
        <authorList>
            <person name="Lima A."/>
            <person name="Farahani Zayas N."/>
            <person name="Castro Da Silva M.A."/>
            <person name="Cabral A."/>
            <person name="Pessatti M.L."/>
        </authorList>
    </citation>
    <scope>NUCLEOTIDE SEQUENCE [LARGE SCALE GENOMIC DNA]</scope>
    <source>
        <strain evidence="11">LAMA 842</strain>
    </source>
</reference>
<dbReference type="PROSITE" id="PS00622">
    <property type="entry name" value="HTH_LUXR_1"/>
    <property type="match status" value="1"/>
</dbReference>
<dbReference type="RefSeq" id="WP_227510064.1">
    <property type="nucleotide sequence ID" value="NZ_LOCO01000002.1"/>
</dbReference>
<evidence type="ECO:0000256" key="2">
    <source>
        <dbReference type="ARBA" id="ARBA00022840"/>
    </source>
</evidence>
<keyword evidence="3 8" id="KW-0805">Transcription regulation</keyword>
<evidence type="ECO:0000256" key="8">
    <source>
        <dbReference type="HAMAP-Rule" id="MF_01247"/>
    </source>
</evidence>
<feature type="domain" description="HTH luxR-type" evidence="9">
    <location>
        <begin position="853"/>
        <end position="918"/>
    </location>
</feature>
<evidence type="ECO:0000256" key="6">
    <source>
        <dbReference type="ARBA" id="ARBA00023163"/>
    </source>
</evidence>
<dbReference type="Proteomes" id="UP000070282">
    <property type="component" value="Unassembled WGS sequence"/>
</dbReference>
<dbReference type="EMBL" id="LOCO01000002">
    <property type="protein sequence ID" value="KXO11619.1"/>
    <property type="molecule type" value="Genomic_DNA"/>
</dbReference>
<dbReference type="InterPro" id="IPR000792">
    <property type="entry name" value="Tscrpt_reg_LuxR_C"/>
</dbReference>
<comment type="similarity">
    <text evidence="8">Belongs to the MalT family.</text>
</comment>
<dbReference type="InterPro" id="IPR041617">
    <property type="entry name" value="TPR_MalT"/>
</dbReference>
<feature type="binding site" evidence="8">
    <location>
        <begin position="55"/>
        <end position="62"/>
    </location>
    <ligand>
        <name>ATP</name>
        <dbReference type="ChEBI" id="CHEBI:30616"/>
    </ligand>
</feature>
<protein>
    <recommendedName>
        <fullName evidence="8">HTH-type transcriptional regulator MalT</fullName>
    </recommendedName>
    <alternativeName>
        <fullName evidence="8">ATP-dependent transcriptional activator MalT</fullName>
    </alternativeName>
</protein>
<dbReference type="Gene3D" id="1.25.40.10">
    <property type="entry name" value="Tetratricopeptide repeat domain"/>
    <property type="match status" value="1"/>
</dbReference>
<comment type="activity regulation">
    <text evidence="8">Activated by ATP and maltotriose, which are both required for DNA binding.</text>
</comment>
<dbReference type="InterPro" id="IPR036388">
    <property type="entry name" value="WH-like_DNA-bd_sf"/>
</dbReference>
<keyword evidence="11" id="KW-1185">Reference proteome</keyword>
<keyword evidence="6 8" id="KW-0804">Transcription</keyword>
<dbReference type="AlphaFoldDB" id="A0A137SGQ8"/>
<dbReference type="SUPFAM" id="SSF46894">
    <property type="entry name" value="C-terminal effector domain of the bipartite response regulators"/>
    <property type="match status" value="1"/>
</dbReference>
<dbReference type="PANTHER" id="PTHR44688:SF16">
    <property type="entry name" value="DNA-BINDING TRANSCRIPTIONAL ACTIVATOR DEVR_DOSR"/>
    <property type="match status" value="1"/>
</dbReference>
<dbReference type="GO" id="GO:0003700">
    <property type="term" value="F:DNA-binding transcription factor activity"/>
    <property type="evidence" value="ECO:0007669"/>
    <property type="project" value="UniProtKB-UniRule"/>
</dbReference>
<keyword evidence="2 8" id="KW-0067">ATP-binding</keyword>
<dbReference type="GO" id="GO:0003677">
    <property type="term" value="F:DNA binding"/>
    <property type="evidence" value="ECO:0007669"/>
    <property type="project" value="UniProtKB-KW"/>
</dbReference>
<dbReference type="InterPro" id="IPR016032">
    <property type="entry name" value="Sig_transdc_resp-reg_C-effctor"/>
</dbReference>
<evidence type="ECO:0000259" key="9">
    <source>
        <dbReference type="PROSITE" id="PS50043"/>
    </source>
</evidence>
<sequence>MSEKPLMPTTPAPSNLTFIAAKTSAPLPPAGLLAREKFNDLLQTREPVSLLLVHAPAGYGKTTTLAERLDDLEAKAAWYRLENTDNDPVRFAGYLAHAVGQIVDTPDMPAIDPTGDQQGHGLESFLTELLAGLPPSEEPSYLVLDDYQIITNPEIHQGIRFLLRHLPPYLTLVVISRTLPPLGVAQLRMKGQMIEITSRDLAFDADEAQSYFEQRLPFEVSRENIERAVRRVEGWVSALQLLSASARTSIEFSHFVDQLDQGNQHIFDYFDELVGQDLSEQQRSFLLRTSILDRFNAGMVMRVMNDSDGQALLGSLLAMGLFITPVDNSALWFRYHQLFSVYLRHLLASTTQENQKALHQRATDAWLELDHAEEAARHAVAAEDPERITRVLNQHGRKFFTEGQFTLLQRCLDALPQKIIAEDPTLTLLRAWVAQGQYKFDEVENWLSAAETQLKAVMSEESQRTVHGEFSAIRAQVAMNYGDSDRALALAREAVAQEAAYLPTSRVAAASVLGEALFVRGELQEALTRMQETEHMARAHQAHQNVIWALCQQSEISVAMGLLQKAYNIQERAFQYAEENQLNHLPILEFLFRIRSQVMWEWHHLESAERCALQGIEILEAQGERWYVQSYTTLAKVAQARGRQSLCADYIAKVQKMLAAGDYHLDWVANAHATMLTYWDAVRDQNAIERWLTIAPPCKPEEATNHFYQCNGRNRARALMSLGQYQGARPILEALTSVAGQIGLKTDLNRNHIALAYLFWQIENREKALEHMRLALELASTTGAVGSFLRLGKVLIVILKALINDGLIEGMEQQRAERLIQLAQQQRDFSRAIRISLDEAIIQDIIDRPDVPELIRTSPLTRREWQILSLIHAGLSNDQIAEHLKVASTTVKTHIRSLYQKQNISHRSEAIELAKDLLSKIQGE</sequence>
<evidence type="ECO:0000256" key="3">
    <source>
        <dbReference type="ARBA" id="ARBA00023015"/>
    </source>
</evidence>